<comment type="similarity">
    <text evidence="1">Belongs to the Tango6 family.</text>
</comment>
<dbReference type="Proteomes" id="UP000054053">
    <property type="component" value="Unassembled WGS sequence"/>
</dbReference>
<dbReference type="GO" id="GO:0009306">
    <property type="term" value="P:protein secretion"/>
    <property type="evidence" value="ECO:0007669"/>
    <property type="project" value="TreeGrafter"/>
</dbReference>
<evidence type="ECO:0000256" key="1">
    <source>
        <dbReference type="ARBA" id="ARBA00005724"/>
    </source>
</evidence>
<dbReference type="InterPro" id="IPR019451">
    <property type="entry name" value="Rtp1_C1"/>
</dbReference>
<proteinExistence type="inferred from homology"/>
<evidence type="ECO:0000259" key="3">
    <source>
        <dbReference type="Pfam" id="PF10304"/>
    </source>
</evidence>
<feature type="domain" description="RNA polymerase II assembly factor Rtp1 C-terminal" evidence="4">
    <location>
        <begin position="557"/>
        <end position="656"/>
    </location>
</feature>
<dbReference type="EMBL" id="CP072753">
    <property type="protein sequence ID" value="QUC16534.1"/>
    <property type="molecule type" value="Genomic_DNA"/>
</dbReference>
<dbReference type="InterPro" id="IPR016024">
    <property type="entry name" value="ARM-type_fold"/>
</dbReference>
<evidence type="ECO:0000313" key="7">
    <source>
        <dbReference type="Proteomes" id="UP000027002"/>
    </source>
</evidence>
<evidence type="ECO:0008006" key="9">
    <source>
        <dbReference type="Google" id="ProtNLM"/>
    </source>
</evidence>
<dbReference type="Gene3D" id="1.25.10.10">
    <property type="entry name" value="Leucine-rich Repeat Variant"/>
    <property type="match status" value="1"/>
</dbReference>
<reference evidence="5" key="1">
    <citation type="journal article" date="2016" name="Genome Announc.">
        <title>Genome Sequence of Ustilaginoidea virens IPU010, a Rice Pathogenic Fungus Causing False Smut.</title>
        <authorList>
            <person name="Kumagai T."/>
            <person name="Ishii T."/>
            <person name="Terai G."/>
            <person name="Umemura M."/>
            <person name="Machida M."/>
            <person name="Asai K."/>
        </authorList>
    </citation>
    <scope>NUCLEOTIDE SEQUENCE [LARGE SCALE GENOMIC DNA]</scope>
    <source>
        <strain evidence="5">IPU010</strain>
    </source>
</reference>
<evidence type="ECO:0000259" key="4">
    <source>
        <dbReference type="Pfam" id="PF10363"/>
    </source>
</evidence>
<reference evidence="8" key="2">
    <citation type="journal article" date="2016" name="Genome Announc.">
        <title>Genome sequence of Ustilaginoidea virens IPU010, a rice pathogenic fungus causing false smut.</title>
        <authorList>
            <person name="Kumagai T."/>
            <person name="Ishii T."/>
            <person name="Terai G."/>
            <person name="Umemura M."/>
            <person name="Machida M."/>
            <person name="Asai K."/>
        </authorList>
    </citation>
    <scope>NUCLEOTIDE SEQUENCE [LARGE SCALE GENOMIC DNA]</scope>
    <source>
        <strain evidence="8">IPU010</strain>
    </source>
</reference>
<dbReference type="Pfam" id="PF10363">
    <property type="entry name" value="RTP1_C1"/>
    <property type="match status" value="1"/>
</dbReference>
<dbReference type="STRING" id="1159556.A0A063C0A9"/>
<dbReference type="InterPro" id="IPR039600">
    <property type="entry name" value="TANGO6/Rtp1"/>
</dbReference>
<dbReference type="GeneID" id="66061553"/>
<dbReference type="AlphaFoldDB" id="A0A063C0A9"/>
<feature type="region of interest" description="Disordered" evidence="2">
    <location>
        <begin position="694"/>
        <end position="718"/>
    </location>
</feature>
<dbReference type="EMBL" id="BBTG02000005">
    <property type="protein sequence ID" value="GAO16660.1"/>
    <property type="molecule type" value="Genomic_DNA"/>
</dbReference>
<evidence type="ECO:0000313" key="8">
    <source>
        <dbReference type="Proteomes" id="UP000054053"/>
    </source>
</evidence>
<reference evidence="6" key="3">
    <citation type="submission" date="2020-03" db="EMBL/GenBank/DDBJ databases">
        <title>A mixture of massive structural variations and highly conserved coding sequences in Ustilaginoidea virens genome.</title>
        <authorList>
            <person name="Zhang K."/>
            <person name="Zhao Z."/>
            <person name="Zhang Z."/>
            <person name="Li Y."/>
            <person name="Hsiang T."/>
            <person name="Sun W."/>
        </authorList>
    </citation>
    <scope>NUCLEOTIDE SEQUENCE</scope>
    <source>
        <strain evidence="6">UV-8b</strain>
    </source>
</reference>
<evidence type="ECO:0000256" key="2">
    <source>
        <dbReference type="SAM" id="MobiDB-lite"/>
    </source>
</evidence>
<sequence>MEESSQQQNPGTKLLENIVEAAKKAFDPTTAPEVRRSELEAYNELIAKTETWILLPVLNSLIKPGILPTWLREPLLQALAVLPLRPDGVRGTMEFVFSVHPSNHGAAPVTQKPQKDGASITHEAVAVASRLLSAVPAPLSPQEWYDGIAPQLFGLFDGDAGQDLAKTAAQIVGFGILGRKQIGAPGKPGWNSFVQPLIEQINPSLTNAPKQKDSQHGDETGYEIVDLTTNKTLVPGQHLAMALGRLTTLLFSNPSPGLCKRVLNPIVVQLWALASVAHPSERIAQDFCSPAEKLVQTYLKLFGKTENVLPIIHGILCEGSVHGVNPWQYRLAANGTIDIIGLTKEEELNYGTSFAEIEPRAEKLARLIAVSFSNEEISRLFLFLLRRWIQSKQQRIEVNIESRPTDDAIGSPIGKLAEVAVLQKLMEVAPDQLVTHFNQLMDVICQVLTGDERSPLGSDAVSVVLSLLNLVITATGFHRSDIRPQDLKVIEASLQRLCCSDDEEVSGTSRNLQMLLRYRGEVESMSYSPVSVPSVRQIEDRRVYNLAMNYITGDAESPPPVVSEGLDLLSTLILAESPALDINAVTVLMSGLLKSNEDYINLRVIKVFTQLANRHPKSTTQEILDNYLDPQECSTTDTRLRFGEALLQVVERLGETFSGEVAQRTGEALLSIAGRRGMRAKTMAKQAREERLAKLKREKSLRDEDADSDEDPNDDEELAKVEKINNEILSQILQGWESKRGSEDVRMRTSALSIFGSALESNIVGVGSLLVSNAVDLCVNILTLERGLEYGILRRAAILVILGVVRAMHQAKESGRSLGFGLTESSRKDIQRTLSYVADTDNDGLVQQHARDVVESVQSWHVGTLLSQQAATSPSLSRLEGLALNPGRGGIGRPRPQIEEVE</sequence>
<dbReference type="SUPFAM" id="SSF48371">
    <property type="entry name" value="ARM repeat"/>
    <property type="match status" value="1"/>
</dbReference>
<feature type="compositionally biased region" description="Basic and acidic residues" evidence="2">
    <location>
        <begin position="694"/>
        <end position="703"/>
    </location>
</feature>
<name>A0A063C0A9_USTVR</name>
<dbReference type="Pfam" id="PF10304">
    <property type="entry name" value="RTP1_C2"/>
    <property type="match status" value="1"/>
</dbReference>
<feature type="domain" description="RNA polymerase II assembly factor Rtp1 C-terminal" evidence="3">
    <location>
        <begin position="827"/>
        <end position="857"/>
    </location>
</feature>
<dbReference type="PANTHER" id="PTHR20959:SF1">
    <property type="entry name" value="TRANSPORT AND GOLGI ORGANIZATION PROTEIN 6 HOMOLOG"/>
    <property type="match status" value="1"/>
</dbReference>
<organism evidence="5 8">
    <name type="scientific">Ustilaginoidea virens</name>
    <name type="common">Rice false smut fungus</name>
    <name type="synonym">Villosiclava virens</name>
    <dbReference type="NCBI Taxonomy" id="1159556"/>
    <lineage>
        <taxon>Eukaryota</taxon>
        <taxon>Fungi</taxon>
        <taxon>Dikarya</taxon>
        <taxon>Ascomycota</taxon>
        <taxon>Pezizomycotina</taxon>
        <taxon>Sordariomycetes</taxon>
        <taxon>Hypocreomycetidae</taxon>
        <taxon>Hypocreales</taxon>
        <taxon>Clavicipitaceae</taxon>
        <taxon>Ustilaginoidea</taxon>
    </lineage>
</organism>
<gene>
    <name evidence="6" type="ORF">UV8b_00775</name>
    <name evidence="5" type="ORF">UVI_02012800</name>
</gene>
<evidence type="ECO:0000313" key="5">
    <source>
        <dbReference type="EMBL" id="GAO16660.1"/>
    </source>
</evidence>
<dbReference type="PANTHER" id="PTHR20959">
    <property type="entry name" value="TRANSPORT AND GOLGI ORGANIZATION PROTEIN 6 FAMILY MEMBER"/>
    <property type="match status" value="1"/>
</dbReference>
<evidence type="ECO:0000313" key="6">
    <source>
        <dbReference type="EMBL" id="QUC16534.1"/>
    </source>
</evidence>
<dbReference type="HOGENOM" id="CLU_006300_0_0_1"/>
<protein>
    <recommendedName>
        <fullName evidence="9">Protein required for cell viability</fullName>
    </recommendedName>
</protein>
<keyword evidence="7" id="KW-1185">Reference proteome</keyword>
<dbReference type="InterPro" id="IPR019414">
    <property type="entry name" value="Rtp1_C2"/>
</dbReference>
<dbReference type="OrthoDB" id="39591at2759"/>
<dbReference type="RefSeq" id="XP_042994207.1">
    <property type="nucleotide sequence ID" value="XM_043138273.1"/>
</dbReference>
<dbReference type="Proteomes" id="UP000027002">
    <property type="component" value="Chromosome 1"/>
</dbReference>
<dbReference type="KEGG" id="uvi:66061553"/>
<feature type="region of interest" description="Disordered" evidence="2">
    <location>
        <begin position="877"/>
        <end position="902"/>
    </location>
</feature>
<dbReference type="InterPro" id="IPR011989">
    <property type="entry name" value="ARM-like"/>
</dbReference>
<accession>A0A063C0A9</accession>
<feature type="compositionally biased region" description="Acidic residues" evidence="2">
    <location>
        <begin position="704"/>
        <end position="717"/>
    </location>
</feature>